<accession>A0AA97P712</accession>
<name>A0AA97P712_PYRO3</name>
<proteinExistence type="predicted"/>
<gene>
    <name evidence="2" type="ORF">OOU_Y34scaffold00170g4</name>
</gene>
<dbReference type="Gene3D" id="3.40.50.1000">
    <property type="entry name" value="HAD superfamily/HAD-like"/>
    <property type="match status" value="1"/>
</dbReference>
<organism evidence="2">
    <name type="scientific">Pyricularia oryzae (strain Y34)</name>
    <name type="common">Rice blast fungus</name>
    <name type="synonym">Magnaporthe oryzae</name>
    <dbReference type="NCBI Taxonomy" id="1143189"/>
    <lineage>
        <taxon>Eukaryota</taxon>
        <taxon>Fungi</taxon>
        <taxon>Dikarya</taxon>
        <taxon>Ascomycota</taxon>
        <taxon>Pezizomycotina</taxon>
        <taxon>Sordariomycetes</taxon>
        <taxon>Sordariomycetidae</taxon>
        <taxon>Magnaporthales</taxon>
        <taxon>Pyriculariaceae</taxon>
        <taxon>Pyricularia</taxon>
    </lineage>
</organism>
<protein>
    <submittedName>
        <fullName evidence="2">Uncharacterized protein</fullName>
    </submittedName>
</protein>
<dbReference type="Proteomes" id="UP000011086">
    <property type="component" value="Unassembled WGS sequence"/>
</dbReference>
<feature type="region of interest" description="Disordered" evidence="1">
    <location>
        <begin position="18"/>
        <end position="38"/>
    </location>
</feature>
<evidence type="ECO:0000256" key="1">
    <source>
        <dbReference type="SAM" id="MobiDB-lite"/>
    </source>
</evidence>
<dbReference type="AlphaFoldDB" id="A0AA97P712"/>
<dbReference type="InterPro" id="IPR023214">
    <property type="entry name" value="HAD_sf"/>
</dbReference>
<dbReference type="EMBL" id="JH793357">
    <property type="protein sequence ID" value="ELQ43155.1"/>
    <property type="molecule type" value="Genomic_DNA"/>
</dbReference>
<feature type="region of interest" description="Disordered" evidence="1">
    <location>
        <begin position="54"/>
        <end position="75"/>
    </location>
</feature>
<reference evidence="2" key="1">
    <citation type="journal article" date="2012" name="PLoS Genet.">
        <title>Comparative analysis of the genomes of two field isolates of the rice blast fungus Magnaporthe oryzae.</title>
        <authorList>
            <person name="Xue M."/>
            <person name="Yang J."/>
            <person name="Li Z."/>
            <person name="Hu S."/>
            <person name="Yao N."/>
            <person name="Dean R.A."/>
            <person name="Zhao W."/>
            <person name="Shen M."/>
            <person name="Zhang H."/>
            <person name="Li C."/>
            <person name="Liu L."/>
            <person name="Cao L."/>
            <person name="Xu X."/>
            <person name="Xing Y."/>
            <person name="Hsiang T."/>
            <person name="Zhang Z."/>
            <person name="Xu J.R."/>
            <person name="Peng Y.L."/>
        </authorList>
    </citation>
    <scope>NUCLEOTIDE SEQUENCE</scope>
    <source>
        <strain evidence="2">Y34</strain>
    </source>
</reference>
<sequence>MAFPQLQWQPCYNGPEGCSSSKTELNHTERSPCAGSESLGQNHLVSDFRFVLGSNEPEQDVHEGTISSESAESRRKLVSEPSIQTLECHTDTAGQSWGQSDPFGTAFYGIPPVPRDPPTGSSHFNQLENSTLIPASCHCSPPAFLHYEQVSDFRQLVPKYRENWVLIIGGMAEAREQAKRLGFNKALISSDLAKESANVHPLRITASVHGAVAQPRLLAERSEPISAVLIFGQPQDWNLDLQILLALSISGNGTVGYGTRAGGSMQSLGYQQDCTLKIYGLECPMAQDDMCGFLCALQCKWKGWMTHGL</sequence>
<evidence type="ECO:0000313" key="2">
    <source>
        <dbReference type="EMBL" id="ELQ43155.1"/>
    </source>
</evidence>